<dbReference type="EMBL" id="JAVCWF010000001">
    <property type="protein sequence ID" value="MDQ7936881.1"/>
    <property type="molecule type" value="Genomic_DNA"/>
</dbReference>
<proteinExistence type="inferred from homology"/>
<evidence type="ECO:0000256" key="4">
    <source>
        <dbReference type="SAM" id="MobiDB-lite"/>
    </source>
</evidence>
<dbReference type="SUPFAM" id="SSF49478">
    <property type="entry name" value="Cna protein B-type domain"/>
    <property type="match status" value="5"/>
</dbReference>
<accession>A0ABU1A7G9</accession>
<protein>
    <submittedName>
        <fullName evidence="8">SpaA isopeptide-forming pilin-related protein</fullName>
    </submittedName>
</protein>
<keyword evidence="5" id="KW-0472">Membrane</keyword>
<comment type="similarity">
    <text evidence="1">Belongs to the serine-aspartate repeat-containing protein (SDr) family.</text>
</comment>
<dbReference type="PANTHER" id="PTHR36108:SF13">
    <property type="entry name" value="COLOSSIN-B-RELATED"/>
    <property type="match status" value="1"/>
</dbReference>
<evidence type="ECO:0000256" key="5">
    <source>
        <dbReference type="SAM" id="Phobius"/>
    </source>
</evidence>
<feature type="domain" description="SpaA-like prealbumin fold" evidence="7">
    <location>
        <begin position="1346"/>
        <end position="1425"/>
    </location>
</feature>
<reference evidence="8 9" key="1">
    <citation type="journal article" date="2023" name="Int. J. Syst. Evol. Microbiol.">
        <title>Lactiplantibacillus brownii sp. nov., a novel psychrotolerant species isolated from sauerkraut.</title>
        <authorList>
            <person name="Heng Y.C."/>
            <person name="Silvaraju S."/>
            <person name="Lee J.K.Y."/>
            <person name="Kittelmann S."/>
        </authorList>
    </citation>
    <scope>NUCLEOTIDE SEQUENCE [LARGE SCALE GENOMIC DNA]</scope>
    <source>
        <strain evidence="8 9">WILCCON 0030</strain>
    </source>
</reference>
<evidence type="ECO:0000256" key="1">
    <source>
        <dbReference type="ARBA" id="ARBA00007257"/>
    </source>
</evidence>
<evidence type="ECO:0000256" key="2">
    <source>
        <dbReference type="ARBA" id="ARBA00022525"/>
    </source>
</evidence>
<dbReference type="InterPro" id="IPR013783">
    <property type="entry name" value="Ig-like_fold"/>
</dbReference>
<evidence type="ECO:0000313" key="9">
    <source>
        <dbReference type="Proteomes" id="UP001227831"/>
    </source>
</evidence>
<feature type="domain" description="SpaA-like prealbumin fold" evidence="7">
    <location>
        <begin position="1147"/>
        <end position="1224"/>
    </location>
</feature>
<comment type="caution">
    <text evidence="8">The sequence shown here is derived from an EMBL/GenBank/DDBJ whole genome shotgun (WGS) entry which is preliminary data.</text>
</comment>
<organism evidence="8 9">
    <name type="scientific">Lactiplantibacillus brownii</name>
    <dbReference type="NCBI Taxonomy" id="3069269"/>
    <lineage>
        <taxon>Bacteria</taxon>
        <taxon>Bacillati</taxon>
        <taxon>Bacillota</taxon>
        <taxon>Bacilli</taxon>
        <taxon>Lactobacillales</taxon>
        <taxon>Lactobacillaceae</taxon>
        <taxon>Lactiplantibacillus</taxon>
    </lineage>
</organism>
<dbReference type="Pfam" id="PF17802">
    <property type="entry name" value="SpaA"/>
    <property type="match status" value="7"/>
</dbReference>
<keyword evidence="5" id="KW-0812">Transmembrane</keyword>
<sequence>MMQKKGRIANFFMALLLMLQVLAIPMGVISADDTTGASTLGGGVELFSVKQGADKPTEKLSISSYSGDYKIAAKLNNQSQTSFDGGKIRIRLDRRDFDQPTAEGLAKPADNDYADKLESGEVITTDSKDWIIEYSLKQVSPGENLEIPSVVRPKDLNVDQTRGTIVEEILDQHNQVVATANKGYYIDSSPLVDRGFSMAQSTITNQQNDLNYYYNYQGKENQVKPNGDGSYTTLSDQTTNMYVSYLYGTNDSRKIVVTMDLGKLKILQFKTDAPNGWTYDAATKKATRTFTRDEFTGDQRQRYLPLKVTAGSQLKFNLNDKYQERIGYEVKYEGSTTPITIDRSWPVTIALKGGQNWDPVPEGNGVHNETNRNQAEVADVNGQTKVRYSAQAAGQIAGGGYQHIPAGVELPVSTLKVTLPTSFYQDNTLQSFALKIAKTPNLPGMTDNHLYGINADGSKELLKDNLGITPWDATQLTKKYKGFQLEFDHPIMVTNQDAAFGFNIVTTMNEQPLQDFRKDPEKKVKYYTLDSVYAKYPGYYKDGFESGRGYGNFYLYKYKEGSQSQPADISSNDKADQLNVVNGHDFTIKRSIILQSNYANTQPENAKVYFFVPEHMRLAADQSGLKGLAKPQIIPNFHNSGRTAIVADLLPVDSDQYGYTRYDINLPLDAAQLRQGDNYKIEGYVVYNNNDGSYDLTNPAGAKSIVTPTLTDGDPYQLYTDTKDPSKGFKLANTTLNYMPIAGLKVSNLVAKGDGGYSSDLGAYGYAGDVIKYRTNLYNGYSEAAKNIGLVDYLPVAGVNGSKFDVKLAGPVTVTNQTPTTAGPIDYAKAFKLYYATAKPSYDADDYSHSVVWRTQSQLAPTDYPKVTMIKMVLDPTVPFNPKAEVNFDYPAQMSTAETPEGSQAINQVQLVKSSGTDYSYYNVNQAKVTMNYPVNAVQTTKVDSATQQPLYGAKFRLLDNTGQAIGNQLYETNATGKFQISELKAGKYYLEEVAAPDGYVLPQGDAAKTAFTIGTTANTPTTVKITNVSKATPQGSVLIKNQDTDTGQPLNGSRFRLSRVTAIGETSVDANLVIEANGQLSHAGLLPGKYRIRQNTAPNGYLLNSQVFDFTVNSGETSNVLVKNTVIPEPVKGQLTVINHEKNQPAKLIAGSEFSLIDSSTGKRIDEKLVTDKNGQIIQNNLPAGEYQLKQVSVPAGYVLNTDTQTVKISKDNPTVTTKFENDLKPVTPVPVKGQLTIINHEKNQPTKLIAGSEFALIDSSAGKRVGEKLVTDKNGQIVQKDLPAGEYQLKQVAVPAGYVLNTDTQTIKISKDTSKVTAKFENDLKPVTPVPVKGQLTVINHEKNQPTKLIAGSEFALIDSSTGKKVGEKLITDKNGQIVQKELPAGEYQLKQIAVPAGYVLNTESQTVKISKNTPTVTAKFENDLKPVTPVPVKGQLTIINHEKNQPTKLIAGSEFALIDSNTGERVGEKLITDKNGQIVQKELPAGEYQIKQVSVPTGYVLNTESQVVTISKEQPTVAVKFTNEAKPDTPTPKPVKGQLTIINHEKGQPTKLIVGSEFELIDQSTGKRVGTKLITDKNGQIVQKELSVGEYQLKQVSVPAGYILNTELQTIKVSKATPTITVKVMNAVKTGTTKPDADKPQQPTTKENTKQQAASAVKSADTTATARAQTKSGAVSKKSTTKHLPQSNEQLSMGLLVLGIVLLVLVLAYAWRKSKSTKH</sequence>
<feature type="domain" description="SpaA-like prealbumin fold" evidence="7">
    <location>
        <begin position="937"/>
        <end position="1028"/>
    </location>
</feature>
<keyword evidence="5" id="KW-1133">Transmembrane helix</keyword>
<dbReference type="Proteomes" id="UP001227831">
    <property type="component" value="Unassembled WGS sequence"/>
</dbReference>
<dbReference type="RefSeq" id="WP_308702669.1">
    <property type="nucleotide sequence ID" value="NZ_AP027463.1"/>
</dbReference>
<feature type="domain" description="SpaA-like prealbumin fold" evidence="7">
    <location>
        <begin position="1036"/>
        <end position="1125"/>
    </location>
</feature>
<feature type="chain" id="PRO_5046039861" evidence="6">
    <location>
        <begin position="24"/>
        <end position="1722"/>
    </location>
</feature>
<keyword evidence="2" id="KW-0964">Secreted</keyword>
<feature type="domain" description="SpaA-like prealbumin fold" evidence="7">
    <location>
        <begin position="1447"/>
        <end position="1527"/>
    </location>
</feature>
<evidence type="ECO:0000313" key="8">
    <source>
        <dbReference type="EMBL" id="MDQ7936881.1"/>
    </source>
</evidence>
<evidence type="ECO:0000256" key="6">
    <source>
        <dbReference type="SAM" id="SignalP"/>
    </source>
</evidence>
<feature type="domain" description="SpaA-like prealbumin fold" evidence="7">
    <location>
        <begin position="1553"/>
        <end position="1629"/>
    </location>
</feature>
<feature type="region of interest" description="Disordered" evidence="4">
    <location>
        <begin position="1634"/>
        <end position="1688"/>
    </location>
</feature>
<feature type="domain" description="SpaA-like prealbumin fold" evidence="7">
    <location>
        <begin position="1245"/>
        <end position="1324"/>
    </location>
</feature>
<keyword evidence="3 6" id="KW-0732">Signal</keyword>
<feature type="compositionally biased region" description="Polar residues" evidence="4">
    <location>
        <begin position="1644"/>
        <end position="1676"/>
    </location>
</feature>
<dbReference type="Gene3D" id="2.60.40.10">
    <property type="entry name" value="Immunoglobulins"/>
    <property type="match status" value="7"/>
</dbReference>
<dbReference type="InterPro" id="IPR041033">
    <property type="entry name" value="SpaA_PFL_dom_1"/>
</dbReference>
<evidence type="ECO:0000259" key="7">
    <source>
        <dbReference type="Pfam" id="PF17802"/>
    </source>
</evidence>
<keyword evidence="9" id="KW-1185">Reference proteome</keyword>
<feature type="transmembrane region" description="Helical" evidence="5">
    <location>
        <begin position="1694"/>
        <end position="1714"/>
    </location>
</feature>
<name>A0ABU1A7G9_9LACO</name>
<dbReference type="PANTHER" id="PTHR36108">
    <property type="entry name" value="COLOSSIN-B-RELATED"/>
    <property type="match status" value="1"/>
</dbReference>
<gene>
    <name evidence="8" type="ORF">RA086_04395</name>
</gene>
<feature type="signal peptide" evidence="6">
    <location>
        <begin position="1"/>
        <end position="23"/>
    </location>
</feature>
<evidence type="ECO:0000256" key="3">
    <source>
        <dbReference type="ARBA" id="ARBA00022729"/>
    </source>
</evidence>